<comment type="caution">
    <text evidence="2">The sequence shown here is derived from an EMBL/GenBank/DDBJ whole genome shotgun (WGS) entry which is preliminary data.</text>
</comment>
<proteinExistence type="predicted"/>
<keyword evidence="3" id="KW-1185">Reference proteome</keyword>
<feature type="region of interest" description="Disordered" evidence="1">
    <location>
        <begin position="210"/>
        <end position="248"/>
    </location>
</feature>
<evidence type="ECO:0000313" key="2">
    <source>
        <dbReference type="EMBL" id="KAA0191273.1"/>
    </source>
</evidence>
<evidence type="ECO:0000256" key="1">
    <source>
        <dbReference type="SAM" id="MobiDB-lite"/>
    </source>
</evidence>
<feature type="region of interest" description="Disordered" evidence="1">
    <location>
        <begin position="22"/>
        <end position="168"/>
    </location>
</feature>
<feature type="compositionally biased region" description="Low complexity" evidence="1">
    <location>
        <begin position="72"/>
        <end position="91"/>
    </location>
</feature>
<sequence length="248" mass="27490">MYNSNRSPYSPVNMPHLPLDTMGLGSGVSPHLSSPVGLYQRPPPGMHPDPVFFSPRGDPRFSSPRFPPPFEPRSSPFTAGGRPQFPWSPSISPFPPRFPNYQMGSSRDSGSRGSNHNSPHTSCSYDSPQSSYVTGCETDSGSYTSFQSARSNRTPNRGRSGTYSVESRWRRGDPITRSLSDPWADLTPIATPEPGCLVANPLVQRHTVLFAPREQQQQTRRRKADRQDAVDLESEDDLPSPKRPSFES</sequence>
<dbReference type="EMBL" id="LUCM01006437">
    <property type="protein sequence ID" value="KAA0191273.1"/>
    <property type="molecule type" value="Genomic_DNA"/>
</dbReference>
<dbReference type="Proteomes" id="UP000728185">
    <property type="component" value="Unassembled WGS sequence"/>
</dbReference>
<accession>A0A8E0RWN1</accession>
<dbReference type="AlphaFoldDB" id="A0A8E0RWN1"/>
<feature type="compositionally biased region" description="Low complexity" evidence="1">
    <location>
        <begin position="104"/>
        <end position="114"/>
    </location>
</feature>
<feature type="compositionally biased region" description="Low complexity" evidence="1">
    <location>
        <begin position="52"/>
        <end position="64"/>
    </location>
</feature>
<evidence type="ECO:0000313" key="3">
    <source>
        <dbReference type="Proteomes" id="UP000728185"/>
    </source>
</evidence>
<reference evidence="2" key="1">
    <citation type="submission" date="2019-05" db="EMBL/GenBank/DDBJ databases">
        <title>Annotation for the trematode Fasciolopsis buski.</title>
        <authorList>
            <person name="Choi Y.-J."/>
        </authorList>
    </citation>
    <scope>NUCLEOTIDE SEQUENCE</scope>
    <source>
        <strain evidence="2">HT</strain>
        <tissue evidence="2">Whole worm</tissue>
    </source>
</reference>
<name>A0A8E0RWN1_9TREM</name>
<dbReference type="OrthoDB" id="6255329at2759"/>
<organism evidence="2 3">
    <name type="scientific">Fasciolopsis buskii</name>
    <dbReference type="NCBI Taxonomy" id="27845"/>
    <lineage>
        <taxon>Eukaryota</taxon>
        <taxon>Metazoa</taxon>
        <taxon>Spiralia</taxon>
        <taxon>Lophotrochozoa</taxon>
        <taxon>Platyhelminthes</taxon>
        <taxon>Trematoda</taxon>
        <taxon>Digenea</taxon>
        <taxon>Plagiorchiida</taxon>
        <taxon>Echinostomata</taxon>
        <taxon>Echinostomatoidea</taxon>
        <taxon>Fasciolidae</taxon>
        <taxon>Fasciolopsis</taxon>
    </lineage>
</organism>
<gene>
    <name evidence="2" type="ORF">FBUS_01216</name>
</gene>
<protein>
    <submittedName>
        <fullName evidence="2">Uncharacterized protein</fullName>
    </submittedName>
</protein>
<feature type="compositionally biased region" description="Polar residues" evidence="1">
    <location>
        <begin position="115"/>
        <end position="165"/>
    </location>
</feature>